<reference evidence="1" key="1">
    <citation type="submission" date="2014-09" db="EMBL/GenBank/DDBJ databases">
        <authorList>
            <person name="Magalhaes I.L.F."/>
            <person name="Oliveira U."/>
            <person name="Santos F.R."/>
            <person name="Vidigal T.H.D.A."/>
            <person name="Brescovit A.D."/>
            <person name="Santos A.J."/>
        </authorList>
    </citation>
    <scope>NUCLEOTIDE SEQUENCE</scope>
    <source>
        <tissue evidence="1">Shoot tissue taken approximately 20 cm above the soil surface</tissue>
    </source>
</reference>
<proteinExistence type="predicted"/>
<protein>
    <submittedName>
        <fullName evidence="1">Uncharacterized protein</fullName>
    </submittedName>
</protein>
<sequence length="93" mass="10649">MLCRLLFLMNGTSYRKSGAVVLWIEGGGPFLFSLSDCSVRKLNNECVTKKYCLCPYEMDWLFCLAVTNLVIDGSSSLDERRKKVQCRWRTLVA</sequence>
<dbReference type="EMBL" id="GBRH01208887">
    <property type="protein sequence ID" value="JAD89008.1"/>
    <property type="molecule type" value="Transcribed_RNA"/>
</dbReference>
<reference evidence="1" key="2">
    <citation type="journal article" date="2015" name="Data Brief">
        <title>Shoot transcriptome of the giant reed, Arundo donax.</title>
        <authorList>
            <person name="Barrero R.A."/>
            <person name="Guerrero F.D."/>
            <person name="Moolhuijzen P."/>
            <person name="Goolsby J.A."/>
            <person name="Tidwell J."/>
            <person name="Bellgard S.E."/>
            <person name="Bellgard M.I."/>
        </authorList>
    </citation>
    <scope>NUCLEOTIDE SEQUENCE</scope>
    <source>
        <tissue evidence="1">Shoot tissue taken approximately 20 cm above the soil surface</tissue>
    </source>
</reference>
<dbReference type="AlphaFoldDB" id="A0A0A9DQP0"/>
<accession>A0A0A9DQP0</accession>
<organism evidence="1">
    <name type="scientific">Arundo donax</name>
    <name type="common">Giant reed</name>
    <name type="synonym">Donax arundinaceus</name>
    <dbReference type="NCBI Taxonomy" id="35708"/>
    <lineage>
        <taxon>Eukaryota</taxon>
        <taxon>Viridiplantae</taxon>
        <taxon>Streptophyta</taxon>
        <taxon>Embryophyta</taxon>
        <taxon>Tracheophyta</taxon>
        <taxon>Spermatophyta</taxon>
        <taxon>Magnoliopsida</taxon>
        <taxon>Liliopsida</taxon>
        <taxon>Poales</taxon>
        <taxon>Poaceae</taxon>
        <taxon>PACMAD clade</taxon>
        <taxon>Arundinoideae</taxon>
        <taxon>Arundineae</taxon>
        <taxon>Arundo</taxon>
    </lineage>
</organism>
<evidence type="ECO:0000313" key="1">
    <source>
        <dbReference type="EMBL" id="JAD89008.1"/>
    </source>
</evidence>
<name>A0A0A9DQP0_ARUDO</name>